<dbReference type="AlphaFoldDB" id="A0A8C5HWH5"/>
<accession>A0A8C5HWH5</accession>
<dbReference type="OrthoDB" id="9329195at2759"/>
<evidence type="ECO:0000313" key="8">
    <source>
        <dbReference type="Ensembl" id="ENSGWIP00000050236.1"/>
    </source>
</evidence>
<dbReference type="Pfam" id="PF06060">
    <property type="entry name" value="Mesothelin"/>
    <property type="match status" value="1"/>
</dbReference>
<evidence type="ECO:0000256" key="4">
    <source>
        <dbReference type="ARBA" id="ARBA00022889"/>
    </source>
</evidence>
<dbReference type="GO" id="GO:0009986">
    <property type="term" value="C:cell surface"/>
    <property type="evidence" value="ECO:0007669"/>
    <property type="project" value="TreeGrafter"/>
</dbReference>
<evidence type="ECO:0000256" key="3">
    <source>
        <dbReference type="ARBA" id="ARBA00022729"/>
    </source>
</evidence>
<gene>
    <name evidence="8" type="primary">LOC114454238</name>
</gene>
<keyword evidence="4" id="KW-0130">Cell adhesion</keyword>
<organism evidence="8 9">
    <name type="scientific">Gouania willdenowi</name>
    <name type="common">Blunt-snouted clingfish</name>
    <name type="synonym">Lepadogaster willdenowi</name>
    <dbReference type="NCBI Taxonomy" id="441366"/>
    <lineage>
        <taxon>Eukaryota</taxon>
        <taxon>Metazoa</taxon>
        <taxon>Chordata</taxon>
        <taxon>Craniata</taxon>
        <taxon>Vertebrata</taxon>
        <taxon>Euteleostomi</taxon>
        <taxon>Actinopterygii</taxon>
        <taxon>Neopterygii</taxon>
        <taxon>Teleostei</taxon>
        <taxon>Neoteleostei</taxon>
        <taxon>Acanthomorphata</taxon>
        <taxon>Ovalentaria</taxon>
        <taxon>Blenniimorphae</taxon>
        <taxon>Blenniiformes</taxon>
        <taxon>Gobiesocoidei</taxon>
        <taxon>Gobiesocidae</taxon>
        <taxon>Gobiesocinae</taxon>
        <taxon>Gouania</taxon>
    </lineage>
</organism>
<evidence type="ECO:0000256" key="1">
    <source>
        <dbReference type="ARBA" id="ARBA00004370"/>
    </source>
</evidence>
<dbReference type="Proteomes" id="UP000694680">
    <property type="component" value="Chromosome 1"/>
</dbReference>
<dbReference type="PANTHER" id="PTHR23412">
    <property type="entry name" value="STEREOCILIN RELATED"/>
    <property type="match status" value="1"/>
</dbReference>
<dbReference type="InterPro" id="IPR010335">
    <property type="entry name" value="Mesothelin"/>
</dbReference>
<keyword evidence="6" id="KW-0325">Glycoprotein</keyword>
<evidence type="ECO:0000256" key="7">
    <source>
        <dbReference type="SAM" id="MobiDB-lite"/>
    </source>
</evidence>
<feature type="compositionally biased region" description="Low complexity" evidence="7">
    <location>
        <begin position="657"/>
        <end position="676"/>
    </location>
</feature>
<sequence length="723" mass="77897">MYNHIKGDSDVINFELYPPDLLLYYDYSLVLQASCRSYFEQLGDADFSLFSQTLSYKRAALIQNAIVCLGITNTSLTKDNILVLGNMCCFLDAEYIQTSDPFILEELKTCEDSTNDQRTAVENLLMTGATPYGIVSQWISGTLEKLGMLPLHFTSDFYAHINKREMRNFVRYFKKVLKRNGVGREKRRKWIKEIRKARRRKSKRSVDARCEVGEITSVTVSDESFPFDYSDISQFEYCLMPTFVKEHLNSITDKVDEDDYLKIVLNKLNEAYSNSSSIPENEVQQFGPMSRVATVEDIRAWTITELDTLELLMVSSDGPWNLTVAEAVVLKYLSVEGNKLGSLELNIIQGEILCSLGTDVLMNISYQSLREMDPPDVSSCSLEKKKLLFHIIRQESTNTRSAAAVSADEYQLTQPYLGGADSEFVQSLVQSNINMDMPTFTSLDQEVVLNLSVSNVKDLLGTNVAELKSYENNSLVQNWTSRQLQSELNRLGVGLMGGRADTTASSSSPNTAVTVTPGAATNATGVPSNPTNATGVTLNPTNATGVTSNPTNATGVPSNPTNATGVPSNPTNATGVPSNPTNATGVTSNPTNATGVPSNPTNATGVPSNPTNATGVPSNPTNATGVTSNPTNATGVTSNPTNATGVTSKPTNATGVTSNPTNATNPSNSSTAVPGSSSGGSTGGSNNVTTTTTAATTIKGHASRIRSDAGFSFLVMLTLLYFM</sequence>
<dbReference type="GO" id="GO:0007160">
    <property type="term" value="P:cell-matrix adhesion"/>
    <property type="evidence" value="ECO:0007669"/>
    <property type="project" value="TreeGrafter"/>
</dbReference>
<dbReference type="RefSeq" id="XP_028290392.1">
    <property type="nucleotide sequence ID" value="XM_028434591.1"/>
</dbReference>
<feature type="compositionally biased region" description="Polar residues" evidence="7">
    <location>
        <begin position="502"/>
        <end position="656"/>
    </location>
</feature>
<keyword evidence="5" id="KW-0472">Membrane</keyword>
<keyword evidence="9" id="KW-1185">Reference proteome</keyword>
<proteinExistence type="inferred from homology"/>
<reference evidence="8" key="1">
    <citation type="submission" date="2020-06" db="EMBL/GenBank/DDBJ databases">
        <authorList>
            <consortium name="Wellcome Sanger Institute Data Sharing"/>
        </authorList>
    </citation>
    <scope>NUCLEOTIDE SEQUENCE [LARGE SCALE GENOMIC DNA]</scope>
</reference>
<keyword evidence="3" id="KW-0732">Signal</keyword>
<dbReference type="InterPro" id="IPR026664">
    <property type="entry name" value="Stereocilin-rel"/>
</dbReference>
<dbReference type="GO" id="GO:0016020">
    <property type="term" value="C:membrane"/>
    <property type="evidence" value="ECO:0007669"/>
    <property type="project" value="UniProtKB-SubCell"/>
</dbReference>
<feature type="region of interest" description="Disordered" evidence="7">
    <location>
        <begin position="499"/>
        <end position="688"/>
    </location>
</feature>
<reference evidence="8" key="2">
    <citation type="submission" date="2025-08" db="UniProtKB">
        <authorList>
            <consortium name="Ensembl"/>
        </authorList>
    </citation>
    <scope>IDENTIFICATION</scope>
</reference>
<name>A0A8C5HWH5_GOUWI</name>
<dbReference type="GeneID" id="114454238"/>
<evidence type="ECO:0000256" key="2">
    <source>
        <dbReference type="ARBA" id="ARBA00011016"/>
    </source>
</evidence>
<evidence type="ECO:0000313" key="9">
    <source>
        <dbReference type="Proteomes" id="UP000694680"/>
    </source>
</evidence>
<dbReference type="Ensembl" id="ENSGWIT00000054264.1">
    <property type="protein sequence ID" value="ENSGWIP00000050236.1"/>
    <property type="gene ID" value="ENSGWIG00000024438.1"/>
</dbReference>
<protein>
    <submittedName>
        <fullName evidence="8">Mesothelin-like protein</fullName>
    </submittedName>
</protein>
<comment type="similarity">
    <text evidence="2">Belongs to the mesothelin family.</text>
</comment>
<dbReference type="PANTHER" id="PTHR23412:SF6">
    <property type="entry name" value="MESOTHELIN"/>
    <property type="match status" value="1"/>
</dbReference>
<evidence type="ECO:0000256" key="6">
    <source>
        <dbReference type="ARBA" id="ARBA00023180"/>
    </source>
</evidence>
<evidence type="ECO:0000256" key="5">
    <source>
        <dbReference type="ARBA" id="ARBA00023136"/>
    </source>
</evidence>
<comment type="subcellular location">
    <subcellularLocation>
        <location evidence="1">Membrane</location>
    </subcellularLocation>
</comment>
<reference evidence="8" key="3">
    <citation type="submission" date="2025-09" db="UniProtKB">
        <authorList>
            <consortium name="Ensembl"/>
        </authorList>
    </citation>
    <scope>IDENTIFICATION</scope>
</reference>